<dbReference type="InterPro" id="IPR003425">
    <property type="entry name" value="CCB3/YggT"/>
</dbReference>
<accession>A0ABY8QWI1</accession>
<dbReference type="EMBL" id="CP090958">
    <property type="protein sequence ID" value="WGW13317.1"/>
    <property type="molecule type" value="Genomic_DNA"/>
</dbReference>
<keyword evidence="3" id="KW-1185">Reference proteome</keyword>
<dbReference type="Proteomes" id="UP001209083">
    <property type="component" value="Chromosome"/>
</dbReference>
<feature type="transmembrane region" description="Helical" evidence="1">
    <location>
        <begin position="6"/>
        <end position="28"/>
    </location>
</feature>
<gene>
    <name evidence="2" type="ORF">LWF01_05995</name>
</gene>
<evidence type="ECO:0000256" key="1">
    <source>
        <dbReference type="SAM" id="Phobius"/>
    </source>
</evidence>
<keyword evidence="1" id="KW-1133">Transmembrane helix</keyword>
<dbReference type="RefSeq" id="WP_349640135.1">
    <property type="nucleotide sequence ID" value="NZ_CP090958.1"/>
</dbReference>
<protein>
    <submittedName>
        <fullName evidence="2">YggT family protein</fullName>
    </submittedName>
</protein>
<feature type="transmembrane region" description="Helical" evidence="1">
    <location>
        <begin position="75"/>
        <end position="97"/>
    </location>
</feature>
<sequence length="98" mass="10963">MSLLFTFLYFAVLIYFLALIVRLVFDWVQMFARDWRPRGPVLMLAEGVFTITDPPLKAIRKVVPPLRLGGIALDLAFLILILACSLLMNVLQVAAAVA</sequence>
<dbReference type="Pfam" id="PF02325">
    <property type="entry name" value="CCB3_YggT"/>
    <property type="match status" value="1"/>
</dbReference>
<evidence type="ECO:0000313" key="3">
    <source>
        <dbReference type="Proteomes" id="UP001209083"/>
    </source>
</evidence>
<reference evidence="2 3" key="1">
    <citation type="submission" date="2023-05" db="EMBL/GenBank/DDBJ databases">
        <title>Lithophilousrod everest ZFBP1038 complete genpme.</title>
        <authorList>
            <person name="Tian M."/>
        </authorList>
    </citation>
    <scope>NUCLEOTIDE SEQUENCE [LARGE SCALE GENOMIC DNA]</scope>
    <source>
        <strain evidence="2 3">ZFBP1038</strain>
    </source>
</reference>
<keyword evidence="1" id="KW-0472">Membrane</keyword>
<keyword evidence="1" id="KW-0812">Transmembrane</keyword>
<organism evidence="2 3">
    <name type="scientific">Saxibacter everestensis</name>
    <dbReference type="NCBI Taxonomy" id="2909229"/>
    <lineage>
        <taxon>Bacteria</taxon>
        <taxon>Bacillati</taxon>
        <taxon>Actinomycetota</taxon>
        <taxon>Actinomycetes</taxon>
        <taxon>Micrococcales</taxon>
        <taxon>Brevibacteriaceae</taxon>
        <taxon>Saxibacter</taxon>
    </lineage>
</organism>
<proteinExistence type="predicted"/>
<name>A0ABY8QWI1_9MICO</name>
<evidence type="ECO:0000313" key="2">
    <source>
        <dbReference type="EMBL" id="WGW13317.1"/>
    </source>
</evidence>